<dbReference type="InterPro" id="IPR013149">
    <property type="entry name" value="ADH-like_C"/>
</dbReference>
<dbReference type="PANTHER" id="PTHR43401">
    <property type="entry name" value="L-THREONINE 3-DEHYDROGENASE"/>
    <property type="match status" value="1"/>
</dbReference>
<keyword evidence="2 4" id="KW-0862">Zinc</keyword>
<keyword evidence="7" id="KW-1185">Reference proteome</keyword>
<evidence type="ECO:0000313" key="7">
    <source>
        <dbReference type="Proteomes" id="UP001060164"/>
    </source>
</evidence>
<evidence type="ECO:0000313" key="6">
    <source>
        <dbReference type="EMBL" id="UWP58875.1"/>
    </source>
</evidence>
<evidence type="ECO:0000259" key="5">
    <source>
        <dbReference type="SMART" id="SM00829"/>
    </source>
</evidence>
<dbReference type="InterPro" id="IPR036291">
    <property type="entry name" value="NAD(P)-bd_dom_sf"/>
</dbReference>
<dbReference type="InterPro" id="IPR013154">
    <property type="entry name" value="ADH-like_N"/>
</dbReference>
<dbReference type="InterPro" id="IPR011032">
    <property type="entry name" value="GroES-like_sf"/>
</dbReference>
<organism evidence="6 7">
    <name type="scientific">Ruminococcus gauvreauii</name>
    <dbReference type="NCBI Taxonomy" id="438033"/>
    <lineage>
        <taxon>Bacteria</taxon>
        <taxon>Bacillati</taxon>
        <taxon>Bacillota</taxon>
        <taxon>Clostridia</taxon>
        <taxon>Eubacteriales</taxon>
        <taxon>Oscillospiraceae</taxon>
        <taxon>Ruminococcus</taxon>
    </lineage>
</organism>
<dbReference type="InterPro" id="IPR020843">
    <property type="entry name" value="ER"/>
</dbReference>
<dbReference type="EMBL" id="CP102290">
    <property type="protein sequence ID" value="UWP58875.1"/>
    <property type="molecule type" value="Genomic_DNA"/>
</dbReference>
<dbReference type="SUPFAM" id="SSF50129">
    <property type="entry name" value="GroES-like"/>
    <property type="match status" value="1"/>
</dbReference>
<evidence type="ECO:0000256" key="3">
    <source>
        <dbReference type="ARBA" id="ARBA00023002"/>
    </source>
</evidence>
<dbReference type="InterPro" id="IPR002328">
    <property type="entry name" value="ADH_Zn_CS"/>
</dbReference>
<dbReference type="Pfam" id="PF08240">
    <property type="entry name" value="ADH_N"/>
    <property type="match status" value="1"/>
</dbReference>
<dbReference type="Gene3D" id="3.90.180.10">
    <property type="entry name" value="Medium-chain alcohol dehydrogenases, catalytic domain"/>
    <property type="match status" value="1"/>
</dbReference>
<name>A0ABY5VED5_9FIRM</name>
<comment type="similarity">
    <text evidence="4">Belongs to the zinc-containing alcohol dehydrogenase family.</text>
</comment>
<evidence type="ECO:0000256" key="4">
    <source>
        <dbReference type="RuleBase" id="RU361277"/>
    </source>
</evidence>
<keyword evidence="1 4" id="KW-0479">Metal-binding</keyword>
<protein>
    <submittedName>
        <fullName evidence="6">Alcohol dehydrogenase catalytic domain-containing protein</fullName>
    </submittedName>
</protein>
<dbReference type="RefSeq" id="WP_028527374.1">
    <property type="nucleotide sequence ID" value="NZ_CABLBR010000001.1"/>
</dbReference>
<dbReference type="Gene3D" id="3.40.50.720">
    <property type="entry name" value="NAD(P)-binding Rossmann-like Domain"/>
    <property type="match status" value="1"/>
</dbReference>
<dbReference type="SUPFAM" id="SSF51735">
    <property type="entry name" value="NAD(P)-binding Rossmann-fold domains"/>
    <property type="match status" value="1"/>
</dbReference>
<feature type="domain" description="Enoyl reductase (ER)" evidence="5">
    <location>
        <begin position="13"/>
        <end position="337"/>
    </location>
</feature>
<proteinExistence type="inferred from homology"/>
<dbReference type="PROSITE" id="PS00059">
    <property type="entry name" value="ADH_ZINC"/>
    <property type="match status" value="1"/>
</dbReference>
<dbReference type="Proteomes" id="UP001060164">
    <property type="component" value="Chromosome"/>
</dbReference>
<accession>A0ABY5VED5</accession>
<dbReference type="SMART" id="SM00829">
    <property type="entry name" value="PKS_ER"/>
    <property type="match status" value="1"/>
</dbReference>
<dbReference type="Pfam" id="PF00107">
    <property type="entry name" value="ADH_zinc_N"/>
    <property type="match status" value="1"/>
</dbReference>
<evidence type="ECO:0000256" key="2">
    <source>
        <dbReference type="ARBA" id="ARBA00022833"/>
    </source>
</evidence>
<keyword evidence="3" id="KW-0560">Oxidoreductase</keyword>
<dbReference type="InterPro" id="IPR050129">
    <property type="entry name" value="Zn_alcohol_dh"/>
</dbReference>
<gene>
    <name evidence="6" type="ORF">NQ502_16095</name>
</gene>
<dbReference type="PANTHER" id="PTHR43401:SF2">
    <property type="entry name" value="L-THREONINE 3-DEHYDROGENASE"/>
    <property type="match status" value="1"/>
</dbReference>
<evidence type="ECO:0000256" key="1">
    <source>
        <dbReference type="ARBA" id="ARBA00022723"/>
    </source>
</evidence>
<comment type="cofactor">
    <cofactor evidence="4">
        <name>Zn(2+)</name>
        <dbReference type="ChEBI" id="CHEBI:29105"/>
    </cofactor>
</comment>
<reference evidence="6" key="1">
    <citation type="journal article" date="2022" name="Cell">
        <title>Design, construction, and in vivo augmentation of a complex gut microbiome.</title>
        <authorList>
            <person name="Cheng A.G."/>
            <person name="Ho P.Y."/>
            <person name="Aranda-Diaz A."/>
            <person name="Jain S."/>
            <person name="Yu F.B."/>
            <person name="Meng X."/>
            <person name="Wang M."/>
            <person name="Iakiviak M."/>
            <person name="Nagashima K."/>
            <person name="Zhao A."/>
            <person name="Murugkar P."/>
            <person name="Patil A."/>
            <person name="Atabakhsh K."/>
            <person name="Weakley A."/>
            <person name="Yan J."/>
            <person name="Brumbaugh A.R."/>
            <person name="Higginbottom S."/>
            <person name="Dimas A."/>
            <person name="Shiver A.L."/>
            <person name="Deutschbauer A."/>
            <person name="Neff N."/>
            <person name="Sonnenburg J.L."/>
            <person name="Huang K.C."/>
            <person name="Fischbach M.A."/>
        </authorList>
    </citation>
    <scope>NUCLEOTIDE SEQUENCE</scope>
    <source>
        <strain evidence="6">DSM 19829</strain>
    </source>
</reference>
<sequence>MKTMQAAVFKGNGILSVEDLPFPVIKRPTQVLLKIRAASICGSDLHGLMVPPAQHLPEGIVMGHEFFGVIEACGENAGGFVPGDRVVVNPAIPCGRCFECTHGHEEICDHNTHYGQTCDGGFAEYLAVESSQLYKVPDGVAADAAAQTEPLACIMGGITKLQPKPDEHVLLYGAGPIGLMYIKVLRALGIRHLAVCAKGEKRKQEAARFGAEIVIDSVQGSIRETLMEKWRQQPDVVIDAVGAGAIFPEAVNLINSGGRILLFGFNKSARSEIAPADFCVKELQVVGSRSKDFPAALSLLSEGRLNLEELVSHRVPLREIDKGIALMRSREATRVIVCP</sequence>